<sequence length="93" mass="10487">MKRIGDPELDDGTMTTEVELEALPVLAIIINNAHGEPHAYQKHKVTIGGLRLARWFCTTDQDWPQSSERLLRDGATYSTLWLPKGSLYPTPRP</sequence>
<proteinExistence type="predicted"/>
<accession>A0A0U3QS03</accession>
<evidence type="ECO:0000313" key="2">
    <source>
        <dbReference type="Proteomes" id="UP000065151"/>
    </source>
</evidence>
<name>A0A0U3QS03_9MICC</name>
<dbReference type="Proteomes" id="UP000065151">
    <property type="component" value="Chromosome"/>
</dbReference>
<dbReference type="EMBL" id="CP013747">
    <property type="protein sequence ID" value="ALV43204.1"/>
    <property type="molecule type" value="Genomic_DNA"/>
</dbReference>
<organism evidence="1">
    <name type="scientific">Pseudarthrobacter sulfonivorans</name>
    <dbReference type="NCBI Taxonomy" id="121292"/>
    <lineage>
        <taxon>Bacteria</taxon>
        <taxon>Bacillati</taxon>
        <taxon>Actinomycetota</taxon>
        <taxon>Actinomycetes</taxon>
        <taxon>Micrococcales</taxon>
        <taxon>Micrococcaceae</taxon>
        <taxon>Pseudarthrobacter</taxon>
    </lineage>
</organism>
<dbReference type="RefSeq" id="WP_058932248.1">
    <property type="nucleotide sequence ID" value="NZ_CP013747.1"/>
</dbReference>
<dbReference type="KEGG" id="psul:AU252_20260"/>
<dbReference type="AlphaFoldDB" id="A0A0U3QS03"/>
<protein>
    <submittedName>
        <fullName evidence="1">Uncharacterized protein</fullName>
    </submittedName>
</protein>
<evidence type="ECO:0000313" key="1">
    <source>
        <dbReference type="EMBL" id="ALV43204.1"/>
    </source>
</evidence>
<reference evidence="1 2" key="1">
    <citation type="submission" date="2015-12" db="EMBL/GenBank/DDBJ databases">
        <authorList>
            <person name="Shamseldin A."/>
            <person name="Moawad H."/>
            <person name="Abd El-Rahim W.M."/>
            <person name="Sadowsky M.J."/>
        </authorList>
    </citation>
    <scope>NUCLEOTIDE SEQUENCE [LARGE SCALE GENOMIC DNA]</scope>
    <source>
        <strain evidence="1 2">Ar51</strain>
    </source>
</reference>
<gene>
    <name evidence="1" type="ORF">AU252_20260</name>
</gene>